<comment type="similarity">
    <text evidence="2">Belongs to the DadA oxidoreductase family.</text>
</comment>
<keyword evidence="7" id="KW-1185">Reference proteome</keyword>
<comment type="cofactor">
    <cofactor evidence="1">
        <name>FAD</name>
        <dbReference type="ChEBI" id="CHEBI:57692"/>
    </cofactor>
</comment>
<feature type="domain" description="FAD dependent oxidoreductase" evidence="5">
    <location>
        <begin position="5"/>
        <end position="361"/>
    </location>
</feature>
<dbReference type="AlphaFoldDB" id="A0A6M4GT37"/>
<evidence type="ECO:0000259" key="5">
    <source>
        <dbReference type="Pfam" id="PF01266"/>
    </source>
</evidence>
<dbReference type="KEGG" id="uru:DSM104443_01259"/>
<dbReference type="GO" id="GO:0005737">
    <property type="term" value="C:cytoplasm"/>
    <property type="evidence" value="ECO:0007669"/>
    <property type="project" value="TreeGrafter"/>
</dbReference>
<keyword evidence="4" id="KW-0560">Oxidoreductase</keyword>
<dbReference type="Pfam" id="PF01266">
    <property type="entry name" value="DAO"/>
    <property type="match status" value="1"/>
</dbReference>
<evidence type="ECO:0000256" key="2">
    <source>
        <dbReference type="ARBA" id="ARBA00009410"/>
    </source>
</evidence>
<evidence type="ECO:0000256" key="3">
    <source>
        <dbReference type="ARBA" id="ARBA00022630"/>
    </source>
</evidence>
<keyword evidence="3" id="KW-0285">Flavoprotein</keyword>
<name>A0A6M4GT37_9PROT</name>
<evidence type="ECO:0000256" key="4">
    <source>
        <dbReference type="ARBA" id="ARBA00023002"/>
    </source>
</evidence>
<gene>
    <name evidence="6" type="ORF">DSM104443_01259</name>
</gene>
<organism evidence="6 7">
    <name type="scientific">Usitatibacter rugosus</name>
    <dbReference type="NCBI Taxonomy" id="2732067"/>
    <lineage>
        <taxon>Bacteria</taxon>
        <taxon>Pseudomonadati</taxon>
        <taxon>Pseudomonadota</taxon>
        <taxon>Betaproteobacteria</taxon>
        <taxon>Nitrosomonadales</taxon>
        <taxon>Usitatibacteraceae</taxon>
        <taxon>Usitatibacter</taxon>
    </lineage>
</organism>
<dbReference type="Gene3D" id="3.30.9.10">
    <property type="entry name" value="D-Amino Acid Oxidase, subunit A, domain 2"/>
    <property type="match status" value="1"/>
</dbReference>
<evidence type="ECO:0000256" key="1">
    <source>
        <dbReference type="ARBA" id="ARBA00001974"/>
    </source>
</evidence>
<dbReference type="SUPFAM" id="SSF51905">
    <property type="entry name" value="FAD/NAD(P)-binding domain"/>
    <property type="match status" value="1"/>
</dbReference>
<reference evidence="6 7" key="1">
    <citation type="submission" date="2020-04" db="EMBL/GenBank/DDBJ databases">
        <title>Usitatibacter rugosus gen. nov., sp. nov. and Usitatibacter palustris sp. nov., novel members of Usitatibacteraceae fam. nov. within the order Nitrosomonadales isolated from soil.</title>
        <authorList>
            <person name="Huber K.J."/>
            <person name="Neumann-Schaal M."/>
            <person name="Geppert A."/>
            <person name="Luckner M."/>
            <person name="Wanner G."/>
            <person name="Overmann J."/>
        </authorList>
    </citation>
    <scope>NUCLEOTIDE SEQUENCE [LARGE SCALE GENOMIC DNA]</scope>
    <source>
        <strain evidence="6 7">0125_3</strain>
    </source>
</reference>
<dbReference type="PANTHER" id="PTHR13847">
    <property type="entry name" value="SARCOSINE DEHYDROGENASE-RELATED"/>
    <property type="match status" value="1"/>
</dbReference>
<accession>A0A6M4GT37</accession>
<proteinExistence type="inferred from homology"/>
<dbReference type="PANTHER" id="PTHR13847:SF286">
    <property type="entry name" value="D-AMINO ACID DEHYDROGENASE"/>
    <property type="match status" value="1"/>
</dbReference>
<protein>
    <recommendedName>
        <fullName evidence="5">FAD dependent oxidoreductase domain-containing protein</fullName>
    </recommendedName>
</protein>
<sequence>MAAFDLVVAGAGILGLAHALAATRRGLKVAIVERDPHARRSSVQNFGFVTLAGQAEGVTRSRVLRSREVWLEVTDSAGIPVLQRGALLVARRAESLAVLEEYGATPSGARCELLPAAAVRQRFAAASAGIVGGLHSPDELRVEARDAIPAILRWLEEAKGVTVHRGRTALAIEANGLATDAGFIDAGAVVVVPGSNVAAFAPGLATRTRAHDCRLQMLRLRAPGVELPGVVMGDLSFLRYEGFATLRSAAALRERVAAEQPRHVAAGVHVIVAQSADGSLVVGDSHRYDRECDSEDEALILDEFAALVHAPGAEVVDRWTGIYPVADAKPLLAESPTPRSRVIAVTNGLGMSTGFAIGEETIAELFG</sequence>
<dbReference type="Proteomes" id="UP000501534">
    <property type="component" value="Chromosome"/>
</dbReference>
<dbReference type="NCBIfam" id="TIGR03364">
    <property type="entry name" value="HpnW_proposed"/>
    <property type="match status" value="1"/>
</dbReference>
<dbReference type="InterPro" id="IPR017741">
    <property type="entry name" value="FAD-dependent_OxRdtase_HpnW"/>
</dbReference>
<dbReference type="EMBL" id="CP053069">
    <property type="protein sequence ID" value="QJR10205.1"/>
    <property type="molecule type" value="Genomic_DNA"/>
</dbReference>
<dbReference type="RefSeq" id="WP_171090550.1">
    <property type="nucleotide sequence ID" value="NZ_CP053069.1"/>
</dbReference>
<dbReference type="GO" id="GO:0016491">
    <property type="term" value="F:oxidoreductase activity"/>
    <property type="evidence" value="ECO:0007669"/>
    <property type="project" value="UniProtKB-KW"/>
</dbReference>
<dbReference type="InterPro" id="IPR006076">
    <property type="entry name" value="FAD-dep_OxRdtase"/>
</dbReference>
<evidence type="ECO:0000313" key="7">
    <source>
        <dbReference type="Proteomes" id="UP000501534"/>
    </source>
</evidence>
<dbReference type="Gene3D" id="3.50.50.60">
    <property type="entry name" value="FAD/NAD(P)-binding domain"/>
    <property type="match status" value="1"/>
</dbReference>
<evidence type="ECO:0000313" key="6">
    <source>
        <dbReference type="EMBL" id="QJR10205.1"/>
    </source>
</evidence>
<dbReference type="InterPro" id="IPR036188">
    <property type="entry name" value="FAD/NAD-bd_sf"/>
</dbReference>